<organism evidence="1 2">
    <name type="scientific">Halomonas ventosae</name>
    <dbReference type="NCBI Taxonomy" id="229007"/>
    <lineage>
        <taxon>Bacteria</taxon>
        <taxon>Pseudomonadati</taxon>
        <taxon>Pseudomonadota</taxon>
        <taxon>Gammaproteobacteria</taxon>
        <taxon>Oceanospirillales</taxon>
        <taxon>Halomonadaceae</taxon>
        <taxon>Halomonas</taxon>
    </lineage>
</organism>
<protein>
    <submittedName>
        <fullName evidence="1">Uncharacterized protein</fullName>
    </submittedName>
</protein>
<evidence type="ECO:0000313" key="2">
    <source>
        <dbReference type="Proteomes" id="UP000295150"/>
    </source>
</evidence>
<name>A0A4R6I7J1_9GAMM</name>
<keyword evidence="2" id="KW-1185">Reference proteome</keyword>
<sequence length="52" mass="6243">MRVTQIRVTRFSGTTRRDALRPLRELRPRKRQDNLRQAAWHSLEIGLLVFAR</sequence>
<dbReference type="AlphaFoldDB" id="A0A4R6I7J1"/>
<evidence type="ECO:0000313" key="1">
    <source>
        <dbReference type="EMBL" id="TDO16745.1"/>
    </source>
</evidence>
<proteinExistence type="predicted"/>
<dbReference type="Proteomes" id="UP000295150">
    <property type="component" value="Unassembled WGS sequence"/>
</dbReference>
<accession>A0A4R6I7J1</accession>
<dbReference type="RefSeq" id="WP_166637502.1">
    <property type="nucleotide sequence ID" value="NZ_SNWH01000001.1"/>
</dbReference>
<comment type="caution">
    <text evidence="1">The sequence shown here is derived from an EMBL/GenBank/DDBJ whole genome shotgun (WGS) entry which is preliminary data.</text>
</comment>
<gene>
    <name evidence="1" type="ORF">DFO68_101276</name>
</gene>
<dbReference type="EMBL" id="SNWH01000001">
    <property type="protein sequence ID" value="TDO16745.1"/>
    <property type="molecule type" value="Genomic_DNA"/>
</dbReference>
<reference evidence="1 2" key="1">
    <citation type="submission" date="2019-03" db="EMBL/GenBank/DDBJ databases">
        <title>Freshwater and sediment microbial communities from various areas in North America, analyzing microbe dynamics in response to fracking.</title>
        <authorList>
            <person name="Lamendella R."/>
        </authorList>
    </citation>
    <scope>NUCLEOTIDE SEQUENCE [LARGE SCALE GENOMIC DNA]</scope>
    <source>
        <strain evidence="1 2">1_TX</strain>
    </source>
</reference>